<evidence type="ECO:0000256" key="3">
    <source>
        <dbReference type="ARBA" id="ARBA00022806"/>
    </source>
</evidence>
<dbReference type="RefSeq" id="WP_091631082.1">
    <property type="nucleotide sequence ID" value="NZ_FMIC01000002.1"/>
</dbReference>
<evidence type="ECO:0000259" key="7">
    <source>
        <dbReference type="PROSITE" id="PS51194"/>
    </source>
</evidence>
<dbReference type="InterPro" id="IPR038718">
    <property type="entry name" value="SNF2-like_sf"/>
</dbReference>
<dbReference type="PROSITE" id="PS51192">
    <property type="entry name" value="HELICASE_ATP_BIND_1"/>
    <property type="match status" value="1"/>
</dbReference>
<dbReference type="EMBL" id="FMIC01000002">
    <property type="protein sequence ID" value="SCL72932.1"/>
    <property type="molecule type" value="Genomic_DNA"/>
</dbReference>
<dbReference type="InterPro" id="IPR027417">
    <property type="entry name" value="P-loop_NTPase"/>
</dbReference>
<keyword evidence="4" id="KW-0067">ATP-binding</keyword>
<evidence type="ECO:0000259" key="6">
    <source>
        <dbReference type="PROSITE" id="PS51192"/>
    </source>
</evidence>
<feature type="coiled-coil region" evidence="5">
    <location>
        <begin position="1075"/>
        <end position="1102"/>
    </location>
</feature>
<dbReference type="InterPro" id="IPR014001">
    <property type="entry name" value="Helicase_ATP-bd"/>
</dbReference>
<dbReference type="InterPro" id="IPR049730">
    <property type="entry name" value="SNF2/RAD54-like_C"/>
</dbReference>
<dbReference type="InterPro" id="IPR000330">
    <property type="entry name" value="SNF2_N"/>
</dbReference>
<dbReference type="Gene3D" id="3.40.50.10810">
    <property type="entry name" value="Tandem AAA-ATPase domain"/>
    <property type="match status" value="1"/>
</dbReference>
<accession>A0A1C6W341</accession>
<keyword evidence="1" id="KW-0547">Nucleotide-binding</keyword>
<dbReference type="SMART" id="SM00487">
    <property type="entry name" value="DEXDc"/>
    <property type="match status" value="1"/>
</dbReference>
<evidence type="ECO:0000256" key="1">
    <source>
        <dbReference type="ARBA" id="ARBA00022741"/>
    </source>
</evidence>
<proteinExistence type="predicted"/>
<dbReference type="PROSITE" id="PS51194">
    <property type="entry name" value="HELICASE_CTER"/>
    <property type="match status" value="1"/>
</dbReference>
<evidence type="ECO:0000256" key="5">
    <source>
        <dbReference type="SAM" id="Coils"/>
    </source>
</evidence>
<evidence type="ECO:0000313" key="9">
    <source>
        <dbReference type="Proteomes" id="UP000199343"/>
    </source>
</evidence>
<dbReference type="InterPro" id="IPR057342">
    <property type="entry name" value="DEXDc_RapA"/>
</dbReference>
<dbReference type="AlphaFoldDB" id="A0A1C6W341"/>
<dbReference type="InterPro" id="IPR001650">
    <property type="entry name" value="Helicase_C-like"/>
</dbReference>
<dbReference type="STRING" id="47871.GA0070608_5256"/>
<feature type="domain" description="Helicase C-terminal" evidence="7">
    <location>
        <begin position="600"/>
        <end position="761"/>
    </location>
</feature>
<reference evidence="8 9" key="1">
    <citation type="submission" date="2016-06" db="EMBL/GenBank/DDBJ databases">
        <authorList>
            <person name="Kjaerup R.B."/>
            <person name="Dalgaard T.S."/>
            <person name="Juul-Madsen H.R."/>
        </authorList>
    </citation>
    <scope>NUCLEOTIDE SEQUENCE [LARGE SCALE GENOMIC DNA]</scope>
    <source>
        <strain evidence="8 9">DSM 43363</strain>
    </source>
</reference>
<dbReference type="Pfam" id="PF00271">
    <property type="entry name" value="Helicase_C"/>
    <property type="match status" value="1"/>
</dbReference>
<keyword evidence="3 8" id="KW-0347">Helicase</keyword>
<dbReference type="Gene3D" id="3.40.50.300">
    <property type="entry name" value="P-loop containing nucleotide triphosphate hydrolases"/>
    <property type="match status" value="1"/>
</dbReference>
<sequence length="1115" mass="125337">MPDDLRYEPPKHRYDWLIALGPASCLVIGNVPDDDREVISGLAPEVRTVPAGAFDDLVHRGAYAFHRAGIWRAVVMGTGLTPTASASGRTRYTEDDSHLVAATFLHRALWPTAEQFAGRALFRVGDMVRVRGGAGLVGRIKRVVQLAGAYQYQVDMQGEIKRYSEESLVLEEGDPRDPSFWLTQPPVGADGLSLTLTWTKLRHPLTDTLYSFASSKTVFRPYQFKPVLKVVTASSGRLLIADEVGLGKTIEAGLIWNELEQRSRLDRVLVVAPAVLTLKWKSEMGRRFDRQLEVLRARELADFADRLADGDDPPLRGIVSLESLRGADELLDRLTDLHPRFGLVIVDEAHYLRNSGTKSHALGRLLADWSDYLIFLSATPLNLGSNDLFNLLSLLDEGHFGDPALFEAQLEPNQVLNAVARSLLTEGRREPRKLVGQLDILDAMEFGSSVTDRPDYQLLRRLLDVDRPLIHEEIARARRLLADLNMLGGVLTRTRKADVPDNKAIRAPRSIDVEWTEQEKRYYESIHAWYMSRALQSNTPPGFAMQMPLRQAASCIAASQELMRERNPGLFRQEIDDADEDVAADIADLFSLPTLAVPVRVDTKYDRLLAELVQVRLAGLRQVMIFSFFRRTLGYLARRLGEHFTVRVMHGGVAMADRERIMDEFRAGEFEILLLSEVGSEGLDFEFCNVLVNYDLPWNPMRVEQRIGRLDRFGQKHEKIFIYNMHVPGTIETDIFQRLYDRIGVFESSIGALEPILRDELSHITRRLLDPRLSATERLREADRIGVALQQRAHDTDELRAARTDLSGLDGLLVEGLTEAGPDNGRFIGAAEIQRMLDELFSRTGGRRGKPNKDGIFKLVGTAQLAERLRSSRISEDGSRHLRPKLAALMQNEEPLDCTLRPEVASRHGNVELLSARHPLIKLAQEVLSEETLALPRFGAVRVPGIPGGHRYLVTLDLAETTGLRPLLELWATAIDLGSGQLCDGVGDLLLTALAEGRLQDGASSQPEDLRDLWEQAQQHLAVRHRDTERARRQENMALVRGRIRAQQGSLDLQIGKTRDLVARLRAEHNSPRIIRLHEGRLRNLRARREEIRHELTRHQELAVSLTAVAVALIE</sequence>
<dbReference type="GO" id="GO:0005524">
    <property type="term" value="F:ATP binding"/>
    <property type="evidence" value="ECO:0007669"/>
    <property type="project" value="UniProtKB-KW"/>
</dbReference>
<keyword evidence="2" id="KW-0378">Hydrolase</keyword>
<gene>
    <name evidence="8" type="ORF">GA0070608_5256</name>
</gene>
<protein>
    <submittedName>
        <fullName evidence="8">Helicase conserved C-terminal domain-containing protein</fullName>
    </submittedName>
</protein>
<dbReference type="OrthoDB" id="9814088at2"/>
<dbReference type="PANTHER" id="PTHR45766:SF6">
    <property type="entry name" value="SWI_SNF-RELATED MATRIX-ASSOCIATED ACTIN-DEPENDENT REGULATOR OF CHROMATIN SUBFAMILY A-LIKE PROTEIN 1"/>
    <property type="match status" value="1"/>
</dbReference>
<dbReference type="PANTHER" id="PTHR45766">
    <property type="entry name" value="DNA ANNEALING HELICASE AND ENDONUCLEASE ZRANB3 FAMILY MEMBER"/>
    <property type="match status" value="1"/>
</dbReference>
<evidence type="ECO:0000256" key="2">
    <source>
        <dbReference type="ARBA" id="ARBA00022801"/>
    </source>
</evidence>
<dbReference type="SMART" id="SM00490">
    <property type="entry name" value="HELICc"/>
    <property type="match status" value="1"/>
</dbReference>
<dbReference type="Pfam" id="PF00176">
    <property type="entry name" value="SNF2-rel_dom"/>
    <property type="match status" value="1"/>
</dbReference>
<dbReference type="GO" id="GO:0004386">
    <property type="term" value="F:helicase activity"/>
    <property type="evidence" value="ECO:0007669"/>
    <property type="project" value="UniProtKB-KW"/>
</dbReference>
<evidence type="ECO:0000313" key="8">
    <source>
        <dbReference type="EMBL" id="SCL72932.1"/>
    </source>
</evidence>
<organism evidence="8 9">
    <name type="scientific">Micromonospora peucetia</name>
    <dbReference type="NCBI Taxonomy" id="47871"/>
    <lineage>
        <taxon>Bacteria</taxon>
        <taxon>Bacillati</taxon>
        <taxon>Actinomycetota</taxon>
        <taxon>Actinomycetes</taxon>
        <taxon>Micromonosporales</taxon>
        <taxon>Micromonosporaceae</taxon>
        <taxon>Micromonospora</taxon>
    </lineage>
</organism>
<keyword evidence="5" id="KW-0175">Coiled coil</keyword>
<dbReference type="CDD" id="cd18793">
    <property type="entry name" value="SF2_C_SNF"/>
    <property type="match status" value="1"/>
</dbReference>
<dbReference type="CDD" id="cd18011">
    <property type="entry name" value="DEXDc_RapA"/>
    <property type="match status" value="1"/>
</dbReference>
<dbReference type="GO" id="GO:0016787">
    <property type="term" value="F:hydrolase activity"/>
    <property type="evidence" value="ECO:0007669"/>
    <property type="project" value="UniProtKB-KW"/>
</dbReference>
<dbReference type="SUPFAM" id="SSF52540">
    <property type="entry name" value="P-loop containing nucleoside triphosphate hydrolases"/>
    <property type="match status" value="2"/>
</dbReference>
<name>A0A1C6W341_9ACTN</name>
<dbReference type="Proteomes" id="UP000199343">
    <property type="component" value="Unassembled WGS sequence"/>
</dbReference>
<feature type="domain" description="Helicase ATP-binding" evidence="6">
    <location>
        <begin position="229"/>
        <end position="398"/>
    </location>
</feature>
<evidence type="ECO:0000256" key="4">
    <source>
        <dbReference type="ARBA" id="ARBA00022840"/>
    </source>
</evidence>